<dbReference type="EMBL" id="JBEPLI010000051">
    <property type="protein sequence ID" value="MET3590526.1"/>
    <property type="molecule type" value="Genomic_DNA"/>
</dbReference>
<comment type="caution">
    <text evidence="2">The sequence shown here is derived from an EMBL/GenBank/DDBJ whole genome shotgun (WGS) entry which is preliminary data.</text>
</comment>
<feature type="compositionally biased region" description="Polar residues" evidence="1">
    <location>
        <begin position="10"/>
        <end position="26"/>
    </location>
</feature>
<feature type="region of interest" description="Disordered" evidence="1">
    <location>
        <begin position="1"/>
        <end position="39"/>
    </location>
</feature>
<dbReference type="Proteomes" id="UP001549086">
    <property type="component" value="Unassembled WGS sequence"/>
</dbReference>
<organism evidence="2 3">
    <name type="scientific">Bartonella silvatica</name>
    <dbReference type="NCBI Taxonomy" id="357760"/>
    <lineage>
        <taxon>Bacteria</taxon>
        <taxon>Pseudomonadati</taxon>
        <taxon>Pseudomonadota</taxon>
        <taxon>Alphaproteobacteria</taxon>
        <taxon>Hyphomicrobiales</taxon>
        <taxon>Bartonellaceae</taxon>
        <taxon>Bartonella</taxon>
    </lineage>
</organism>
<gene>
    <name evidence="2" type="ORF">ABID23_001642</name>
</gene>
<proteinExistence type="predicted"/>
<reference evidence="2 3" key="1">
    <citation type="submission" date="2024-06" db="EMBL/GenBank/DDBJ databases">
        <title>Genomic Encyclopedia of Type Strains, Phase IV (KMG-IV): sequencing the most valuable type-strain genomes for metagenomic binning, comparative biology and taxonomic classification.</title>
        <authorList>
            <person name="Goeker M."/>
        </authorList>
    </citation>
    <scope>NUCLEOTIDE SEQUENCE [LARGE SCALE GENOMIC DNA]</scope>
    <source>
        <strain evidence="2 3">DSM 23649</strain>
    </source>
</reference>
<name>A0ABV2HIY7_9HYPH</name>
<accession>A0ABV2HIY7</accession>
<sequence>MEVGGDFTVVSRSDTGQSSSKQNSVSVGFGAGQTGVGAP</sequence>
<keyword evidence="3" id="KW-1185">Reference proteome</keyword>
<evidence type="ECO:0000256" key="1">
    <source>
        <dbReference type="SAM" id="MobiDB-lite"/>
    </source>
</evidence>
<evidence type="ECO:0000313" key="3">
    <source>
        <dbReference type="Proteomes" id="UP001549086"/>
    </source>
</evidence>
<evidence type="ECO:0000313" key="2">
    <source>
        <dbReference type="EMBL" id="MET3590526.1"/>
    </source>
</evidence>
<protein>
    <submittedName>
        <fullName evidence="2">Uncharacterized protein</fullName>
    </submittedName>
</protein>
<feature type="compositionally biased region" description="Gly residues" evidence="1">
    <location>
        <begin position="29"/>
        <end position="39"/>
    </location>
</feature>